<feature type="non-terminal residue" evidence="1">
    <location>
        <position position="161"/>
    </location>
</feature>
<dbReference type="HOGENOM" id="CLU_1648110_0_0_1"/>
<dbReference type="EMBL" id="GL004669">
    <property type="protein sequence ID" value="EES20405.1"/>
    <property type="molecule type" value="Genomic_DNA"/>
</dbReference>
<sequence length="161" mass="17354">MDICSQLRELTNWTRNDLDGVSGDASIIQSAIPVPEPDLADIPEDDDENDDTYINDGHGFKAPVLGTSVVVHHLLDAPGHLAPPHEAVGRGCPPTRHMASTYSAFMGWSVHCGTPTMGTPVTHAPLARSSWRATSIQMCVEALDDAAGRLGFRDQEIDKRA</sequence>
<gene>
    <name evidence="1" type="primary">Sb2084s002020</name>
    <name evidence="1" type="ORF">SORBIDRAFT_2084s002020</name>
</gene>
<reference evidence="1" key="1">
    <citation type="journal article" date="2009" name="Nature">
        <title>The Sorghum bicolor genome and the diversification of grasses.</title>
        <authorList>
            <person name="Paterson A.H."/>
            <person name="Bowers J.E."/>
            <person name="Bruggmann R."/>
            <person name="Dubchak I."/>
            <person name="Grimwood J."/>
            <person name="Gundlach H."/>
            <person name="Haberer G."/>
            <person name="Hellsten U."/>
            <person name="Mitros T."/>
            <person name="Poliakov A."/>
            <person name="Schmutz J."/>
            <person name="Spannagl M."/>
            <person name="Tang H."/>
            <person name="Wang X."/>
            <person name="Wicker T."/>
            <person name="Bharti A.K."/>
            <person name="Chapman J."/>
            <person name="Feltus F.A."/>
            <person name="Gowik U."/>
            <person name="Grigoriev I.V."/>
            <person name="Lyons E."/>
            <person name="Maher C.A."/>
            <person name="Martis M."/>
            <person name="Narechania A."/>
            <person name="Otillar R.P."/>
            <person name="Penning B.W."/>
            <person name="Salamov A.A."/>
            <person name="Wang Y."/>
            <person name="Zhang L."/>
            <person name="Carpita N.C."/>
            <person name="Freeling M."/>
            <person name="Gingle A.R."/>
            <person name="Hash C.T."/>
            <person name="Keller B."/>
            <person name="Klein P."/>
            <person name="Kresovich S."/>
            <person name="McCann M.C."/>
            <person name="Ming R."/>
            <person name="Peterson D.G."/>
            <person name="Mehboob-ur-Rahman"/>
            <person name="Ware D."/>
            <person name="Westhoff P."/>
            <person name="Mayer K.F."/>
            <person name="Messing J."/>
            <person name="Rokhsar D.S."/>
        </authorList>
    </citation>
    <scope>NUCLEOTIDE SEQUENCE [LARGE SCALE GENOMIC DNA]</scope>
</reference>
<name>C6JSR2_SORBI</name>
<evidence type="ECO:0000313" key="1">
    <source>
        <dbReference type="EMBL" id="EES20405.1"/>
    </source>
</evidence>
<accession>C6JSR2</accession>
<protein>
    <submittedName>
        <fullName evidence="1">Uncharacterized protein</fullName>
    </submittedName>
</protein>
<dbReference type="AlphaFoldDB" id="C6JSR2"/>
<proteinExistence type="predicted"/>
<organism evidence="1">
    <name type="scientific">Sorghum bicolor</name>
    <name type="common">Sorghum</name>
    <name type="synonym">Sorghum vulgare</name>
    <dbReference type="NCBI Taxonomy" id="4558"/>
    <lineage>
        <taxon>Eukaryota</taxon>
        <taxon>Viridiplantae</taxon>
        <taxon>Streptophyta</taxon>
        <taxon>Embryophyta</taxon>
        <taxon>Tracheophyta</taxon>
        <taxon>Spermatophyta</taxon>
        <taxon>Magnoliopsida</taxon>
        <taxon>Liliopsida</taxon>
        <taxon>Poales</taxon>
        <taxon>Poaceae</taxon>
        <taxon>PACMAD clade</taxon>
        <taxon>Panicoideae</taxon>
        <taxon>Andropogonodae</taxon>
        <taxon>Andropogoneae</taxon>
        <taxon>Sorghinae</taxon>
        <taxon>Sorghum</taxon>
    </lineage>
</organism>